<dbReference type="Proteomes" id="UP000652761">
    <property type="component" value="Unassembled WGS sequence"/>
</dbReference>
<evidence type="ECO:0000313" key="2">
    <source>
        <dbReference type="EMBL" id="MQM02751.1"/>
    </source>
</evidence>
<keyword evidence="3" id="KW-1185">Reference proteome</keyword>
<gene>
    <name evidence="2" type="ORF">Taro_035515</name>
</gene>
<organism evidence="2 3">
    <name type="scientific">Colocasia esculenta</name>
    <name type="common">Wild taro</name>
    <name type="synonym">Arum esculentum</name>
    <dbReference type="NCBI Taxonomy" id="4460"/>
    <lineage>
        <taxon>Eukaryota</taxon>
        <taxon>Viridiplantae</taxon>
        <taxon>Streptophyta</taxon>
        <taxon>Embryophyta</taxon>
        <taxon>Tracheophyta</taxon>
        <taxon>Spermatophyta</taxon>
        <taxon>Magnoliopsida</taxon>
        <taxon>Liliopsida</taxon>
        <taxon>Araceae</taxon>
        <taxon>Aroideae</taxon>
        <taxon>Colocasieae</taxon>
        <taxon>Colocasia</taxon>
    </lineage>
</organism>
<feature type="region of interest" description="Disordered" evidence="1">
    <location>
        <begin position="224"/>
        <end position="244"/>
    </location>
</feature>
<proteinExistence type="predicted"/>
<evidence type="ECO:0000256" key="1">
    <source>
        <dbReference type="SAM" id="MobiDB-lite"/>
    </source>
</evidence>
<sequence>MARLLPLRLLIGTVFTFRHRRLVSPLGHCRLVSLHIYSFLLLLLLLSELSSSSNEESFSSEPILLFLPPRRGIMLIHMLSWASLTALSSGACRCCSGWVPLEVMEDDHEEVAEARLLFPMKRLLGKLRQVFSPGSYEGLMVSKTEYTHIRGKPFLIWEQMDLICSSSMASGHLASSFVAQENSHPSSQYYQQDVSDDYEIDLDLNTSRMGLEDDALNFITQQPPVKTNDEATSHSKDIPCASTSSRKHKYNSQVSVEAFDKLLELGEERLKLTRELVENQRRTIPPQVDVALQELLKVEGIPQHYLYKVINLLKDKDDRCIFLALPN</sequence>
<feature type="compositionally biased region" description="Basic and acidic residues" evidence="1">
    <location>
        <begin position="227"/>
        <end position="237"/>
    </location>
</feature>
<protein>
    <submittedName>
        <fullName evidence="2">Uncharacterized protein</fullName>
    </submittedName>
</protein>
<dbReference type="EMBL" id="NMUH01002910">
    <property type="protein sequence ID" value="MQM02751.1"/>
    <property type="molecule type" value="Genomic_DNA"/>
</dbReference>
<name>A0A843WAR3_COLES</name>
<reference evidence="2" key="1">
    <citation type="submission" date="2017-07" db="EMBL/GenBank/DDBJ databases">
        <title>Taro Niue Genome Assembly and Annotation.</title>
        <authorList>
            <person name="Atibalentja N."/>
            <person name="Keating K."/>
            <person name="Fields C.J."/>
        </authorList>
    </citation>
    <scope>NUCLEOTIDE SEQUENCE</scope>
    <source>
        <strain evidence="2">Niue_2</strain>
        <tissue evidence="2">Leaf</tissue>
    </source>
</reference>
<comment type="caution">
    <text evidence="2">The sequence shown here is derived from an EMBL/GenBank/DDBJ whole genome shotgun (WGS) entry which is preliminary data.</text>
</comment>
<accession>A0A843WAR3</accession>
<dbReference type="AlphaFoldDB" id="A0A843WAR3"/>
<evidence type="ECO:0000313" key="3">
    <source>
        <dbReference type="Proteomes" id="UP000652761"/>
    </source>
</evidence>